<dbReference type="GO" id="GO:0005634">
    <property type="term" value="C:nucleus"/>
    <property type="evidence" value="ECO:0007669"/>
    <property type="project" value="TreeGrafter"/>
</dbReference>
<dbReference type="InterPro" id="IPR057721">
    <property type="entry name" value="BCD1_alpha/beta"/>
</dbReference>
<dbReference type="PROSITE" id="PS51083">
    <property type="entry name" value="ZF_HIT"/>
    <property type="match status" value="1"/>
</dbReference>
<dbReference type="GO" id="GO:0048254">
    <property type="term" value="P:snoRNA localization"/>
    <property type="evidence" value="ECO:0007669"/>
    <property type="project" value="TreeGrafter"/>
</dbReference>
<evidence type="ECO:0000256" key="2">
    <source>
        <dbReference type="ARBA" id="ARBA00022517"/>
    </source>
</evidence>
<comment type="subunit">
    <text evidence="10">Interacts with FBL, SNU13, NOP58, NUFIP1, RUVBL1, RUVBL2 and TAF9. Interacts (via HIT-type zinc finger) with the RUVBL1/RUVBL2 complex in the presence of ADP.</text>
</comment>
<dbReference type="SUPFAM" id="SSF144232">
    <property type="entry name" value="HIT/MYND zinc finger-like"/>
    <property type="match status" value="1"/>
</dbReference>
<dbReference type="PANTHER" id="PTHR13483">
    <property type="entry name" value="BOX C_D SNORNA PROTEIN 1-RELATED"/>
    <property type="match status" value="1"/>
</dbReference>
<sequence>MDEEIFTELQCRKISRCEVCSKHEAKYTCPRCELRTCCLECVKIHKKELECNGLRDKVKFKLLKNFNNIDLLNDYRLLEETARAVSKPVKLPAKSCYNDRFGTLPTDLYRLKRTALARKIQLHFLPPSFTRHSTNTSYLDYESQHLYWRIDWVFPQAGNITLTDEKVVDSTILSACMHKYIDAEVSINPALTYYQAAGCSAVKLLLKAERTKPDRYYLLDPTTTLRENLEGKSIVEYPVIYVILNYNLNEFNVLSEEEEESLKKRQRRRIHLRKKHEMSSKNNFLFSNTDDGNVESMEEINQPDDVNSSITEEHNDSEEHYHKDPNLSYHRRGRGRGRGGGRGYHFKNKWNQRNRQGMHHSNSFLGNDGNDFQ</sequence>
<dbReference type="Gene3D" id="3.30.60.190">
    <property type="match status" value="1"/>
</dbReference>
<keyword evidence="5 13" id="KW-0863">Zinc-finger</keyword>
<evidence type="ECO:0000256" key="1">
    <source>
        <dbReference type="ARBA" id="ARBA00022499"/>
    </source>
</evidence>
<feature type="compositionally biased region" description="Polar residues" evidence="14">
    <location>
        <begin position="359"/>
        <end position="373"/>
    </location>
</feature>
<gene>
    <name evidence="16" type="ORF">g.6843</name>
</gene>
<dbReference type="FunFam" id="3.30.60.190:FF:000001">
    <property type="entry name" value="box C/D snoRNA protein 1"/>
    <property type="match status" value="1"/>
</dbReference>
<dbReference type="GO" id="GO:0008270">
    <property type="term" value="F:zinc ion binding"/>
    <property type="evidence" value="ECO:0007669"/>
    <property type="project" value="UniProtKB-UniRule"/>
</dbReference>
<feature type="region of interest" description="Disordered" evidence="14">
    <location>
        <begin position="281"/>
        <end position="373"/>
    </location>
</feature>
<evidence type="ECO:0000256" key="4">
    <source>
        <dbReference type="ARBA" id="ARBA00022723"/>
    </source>
</evidence>
<evidence type="ECO:0000256" key="10">
    <source>
        <dbReference type="ARBA" id="ARBA00061949"/>
    </source>
</evidence>
<feature type="compositionally biased region" description="Basic residues" evidence="14">
    <location>
        <begin position="329"/>
        <end position="358"/>
    </location>
</feature>
<dbReference type="InterPro" id="IPR051639">
    <property type="entry name" value="BCD1"/>
</dbReference>
<dbReference type="CDD" id="cd23023">
    <property type="entry name" value="zf-HIT_BCD1"/>
    <property type="match status" value="1"/>
</dbReference>
<dbReference type="PANTHER" id="PTHR13483:SF3">
    <property type="entry name" value="BOX C_D SNORNA PROTEIN 1"/>
    <property type="match status" value="1"/>
</dbReference>
<feature type="domain" description="HIT-type" evidence="15">
    <location>
        <begin position="17"/>
        <end position="51"/>
    </location>
</feature>
<comment type="similarity">
    <text evidence="9">Belongs to the BCD1 family.</text>
</comment>
<keyword evidence="7" id="KW-0832">Ubl conjugation</keyword>
<evidence type="ECO:0000256" key="7">
    <source>
        <dbReference type="ARBA" id="ARBA00022843"/>
    </source>
</evidence>
<feature type="compositionally biased region" description="Basic and acidic residues" evidence="14">
    <location>
        <begin position="311"/>
        <end position="325"/>
    </location>
</feature>
<dbReference type="Pfam" id="PF04438">
    <property type="entry name" value="zf-HIT"/>
    <property type="match status" value="1"/>
</dbReference>
<dbReference type="GO" id="GO:0000463">
    <property type="term" value="P:maturation of LSU-rRNA from tricistronic rRNA transcript (SSU-rRNA, 5.8S rRNA, LSU-rRNA)"/>
    <property type="evidence" value="ECO:0007669"/>
    <property type="project" value="TreeGrafter"/>
</dbReference>
<keyword evidence="4" id="KW-0479">Metal-binding</keyword>
<dbReference type="Pfam" id="PF25790">
    <property type="entry name" value="BCD1"/>
    <property type="match status" value="1"/>
</dbReference>
<evidence type="ECO:0000313" key="16">
    <source>
        <dbReference type="EMBL" id="JAT37122.1"/>
    </source>
</evidence>
<evidence type="ECO:0000256" key="6">
    <source>
        <dbReference type="ARBA" id="ARBA00022833"/>
    </source>
</evidence>
<evidence type="ECO:0000259" key="15">
    <source>
        <dbReference type="PROSITE" id="PS51083"/>
    </source>
</evidence>
<evidence type="ECO:0000256" key="13">
    <source>
        <dbReference type="PROSITE-ProRule" id="PRU00453"/>
    </source>
</evidence>
<evidence type="ECO:0000256" key="8">
    <source>
        <dbReference type="ARBA" id="ARBA00049598"/>
    </source>
</evidence>
<proteinExistence type="inferred from homology"/>
<evidence type="ECO:0000256" key="5">
    <source>
        <dbReference type="ARBA" id="ARBA00022771"/>
    </source>
</evidence>
<organism evidence="16">
    <name type="scientific">Graphocephala atropunctata</name>
    <dbReference type="NCBI Taxonomy" id="36148"/>
    <lineage>
        <taxon>Eukaryota</taxon>
        <taxon>Metazoa</taxon>
        <taxon>Ecdysozoa</taxon>
        <taxon>Arthropoda</taxon>
        <taxon>Hexapoda</taxon>
        <taxon>Insecta</taxon>
        <taxon>Pterygota</taxon>
        <taxon>Neoptera</taxon>
        <taxon>Paraneoptera</taxon>
        <taxon>Hemiptera</taxon>
        <taxon>Auchenorrhyncha</taxon>
        <taxon>Membracoidea</taxon>
        <taxon>Cicadellidae</taxon>
        <taxon>Cicadellinae</taxon>
        <taxon>Cicadellini</taxon>
        <taxon>Graphocephala</taxon>
    </lineage>
</organism>
<dbReference type="GO" id="GO:0000492">
    <property type="term" value="P:box C/D snoRNP assembly"/>
    <property type="evidence" value="ECO:0007669"/>
    <property type="project" value="TreeGrafter"/>
</dbReference>
<keyword evidence="6" id="KW-0862">Zinc</keyword>
<comment type="function">
    <text evidence="8">Required for box C/D snoRNAs accumulation involved in snoRNA processing, snoRNA transport to the nucleolus and ribosome biogenesis.</text>
</comment>
<feature type="compositionally biased region" description="Polar residues" evidence="14">
    <location>
        <begin position="281"/>
        <end position="291"/>
    </location>
</feature>
<reference evidence="16" key="1">
    <citation type="submission" date="2015-11" db="EMBL/GenBank/DDBJ databases">
        <title>De novo transcriptome assembly of four potential Pierce s Disease insect vectors from Arizona vineyards.</title>
        <authorList>
            <person name="Tassone E.E."/>
        </authorList>
    </citation>
    <scope>NUCLEOTIDE SEQUENCE</scope>
</reference>
<accession>A0A1B6MMI0</accession>
<name>A0A1B6MMI0_9HEMI</name>
<evidence type="ECO:0000256" key="9">
    <source>
        <dbReference type="ARBA" id="ARBA00049654"/>
    </source>
</evidence>
<evidence type="ECO:0000256" key="3">
    <source>
        <dbReference type="ARBA" id="ARBA00022553"/>
    </source>
</evidence>
<keyword evidence="3" id="KW-0597">Phosphoprotein</keyword>
<dbReference type="AlphaFoldDB" id="A0A1B6MMI0"/>
<evidence type="ECO:0000256" key="14">
    <source>
        <dbReference type="SAM" id="MobiDB-lite"/>
    </source>
</evidence>
<evidence type="ECO:0000256" key="12">
    <source>
        <dbReference type="ARBA" id="ARBA00077531"/>
    </source>
</evidence>
<keyword evidence="2" id="KW-0690">Ribosome biogenesis</keyword>
<feature type="compositionally biased region" description="Acidic residues" evidence="14">
    <location>
        <begin position="292"/>
        <end position="302"/>
    </location>
</feature>
<protein>
    <recommendedName>
        <fullName evidence="11">Box C/D snoRNA protein 1</fullName>
    </recommendedName>
    <alternativeName>
        <fullName evidence="12">Zinc finger HIT domain-containing protein 6</fullName>
    </alternativeName>
</protein>
<evidence type="ECO:0000256" key="11">
    <source>
        <dbReference type="ARBA" id="ARBA00068630"/>
    </source>
</evidence>
<dbReference type="InterPro" id="IPR007529">
    <property type="entry name" value="Znf_HIT"/>
</dbReference>
<dbReference type="GO" id="GO:0070761">
    <property type="term" value="C:pre-snoRNP complex"/>
    <property type="evidence" value="ECO:0007669"/>
    <property type="project" value="TreeGrafter"/>
</dbReference>
<dbReference type="EMBL" id="GEBQ01002855">
    <property type="protein sequence ID" value="JAT37122.1"/>
    <property type="molecule type" value="Transcribed_RNA"/>
</dbReference>
<keyword evidence="1" id="KW-1017">Isopeptide bond</keyword>